<evidence type="ECO:0000313" key="3">
    <source>
        <dbReference type="Proteomes" id="UP001490365"/>
    </source>
</evidence>
<proteinExistence type="predicted"/>
<protein>
    <recommendedName>
        <fullName evidence="4">DUF3592 domain-containing protein</fullName>
    </recommendedName>
</protein>
<sequence length="183" mass="19816">MRLIARTSFFSQAEWMDLLGVLVLLGACLLPGVCRLGLRWVLGVLCLLAALVLQRSELDQQELHQHGRTEHVTVLGVQAAEDGMSGGSTETYTVSVLDGPPLAPIQGGTLVGWHWVVGGTYMVTVDTRGLAPAERGSAPGPAVVQQVLQVPLVLGLAWALWRGVRLRLRRSRPAEPRLEGLMR</sequence>
<keyword evidence="1" id="KW-1133">Transmembrane helix</keyword>
<gene>
    <name evidence="2" type="ORF">ABT211_39920</name>
</gene>
<reference evidence="2 3" key="1">
    <citation type="submission" date="2024-06" db="EMBL/GenBank/DDBJ databases">
        <title>The Natural Products Discovery Center: Release of the First 8490 Sequenced Strains for Exploring Actinobacteria Biosynthetic Diversity.</title>
        <authorList>
            <person name="Kalkreuter E."/>
            <person name="Kautsar S.A."/>
            <person name="Yang D."/>
            <person name="Bader C.D."/>
            <person name="Teijaro C.N."/>
            <person name="Fluegel L."/>
            <person name="Davis C.M."/>
            <person name="Simpson J.R."/>
            <person name="Lauterbach L."/>
            <person name="Steele A.D."/>
            <person name="Gui C."/>
            <person name="Meng S."/>
            <person name="Li G."/>
            <person name="Viehrig K."/>
            <person name="Ye F."/>
            <person name="Su P."/>
            <person name="Kiefer A.F."/>
            <person name="Nichols A."/>
            <person name="Cepeda A.J."/>
            <person name="Yan W."/>
            <person name="Fan B."/>
            <person name="Jiang Y."/>
            <person name="Adhikari A."/>
            <person name="Zheng C.-J."/>
            <person name="Schuster L."/>
            <person name="Cowan T.M."/>
            <person name="Smanski M.J."/>
            <person name="Chevrette M.G."/>
            <person name="De Carvalho L.P.S."/>
            <person name="Shen B."/>
        </authorList>
    </citation>
    <scope>NUCLEOTIDE SEQUENCE [LARGE SCALE GENOMIC DNA]</scope>
    <source>
        <strain evidence="2 3">NPDC001694</strain>
    </source>
</reference>
<keyword evidence="1" id="KW-0472">Membrane</keyword>
<keyword evidence="3" id="KW-1185">Reference proteome</keyword>
<organism evidence="2 3">
    <name type="scientific">Streptomyces sp. 900105755</name>
    <dbReference type="NCBI Taxonomy" id="3154389"/>
    <lineage>
        <taxon>Bacteria</taxon>
        <taxon>Bacillati</taxon>
        <taxon>Actinomycetota</taxon>
        <taxon>Actinomycetes</taxon>
        <taxon>Kitasatosporales</taxon>
        <taxon>Streptomycetaceae</taxon>
        <taxon>Streptomyces</taxon>
    </lineage>
</organism>
<dbReference type="Proteomes" id="UP001490365">
    <property type="component" value="Unassembled WGS sequence"/>
</dbReference>
<evidence type="ECO:0000313" key="2">
    <source>
        <dbReference type="EMBL" id="MER6273394.1"/>
    </source>
</evidence>
<dbReference type="RefSeq" id="WP_351961666.1">
    <property type="nucleotide sequence ID" value="NZ_JBEOZM010000030.1"/>
</dbReference>
<comment type="caution">
    <text evidence="2">The sequence shown here is derived from an EMBL/GenBank/DDBJ whole genome shotgun (WGS) entry which is preliminary data.</text>
</comment>
<accession>A0ABV1TUK2</accession>
<dbReference type="PROSITE" id="PS51257">
    <property type="entry name" value="PROKAR_LIPOPROTEIN"/>
    <property type="match status" value="1"/>
</dbReference>
<evidence type="ECO:0008006" key="4">
    <source>
        <dbReference type="Google" id="ProtNLM"/>
    </source>
</evidence>
<evidence type="ECO:0000256" key="1">
    <source>
        <dbReference type="SAM" id="Phobius"/>
    </source>
</evidence>
<name>A0ABV1TUK2_9ACTN</name>
<dbReference type="EMBL" id="JBEOZM010000030">
    <property type="protein sequence ID" value="MER6273394.1"/>
    <property type="molecule type" value="Genomic_DNA"/>
</dbReference>
<keyword evidence="1" id="KW-0812">Transmembrane</keyword>
<feature type="transmembrane region" description="Helical" evidence="1">
    <location>
        <begin position="142"/>
        <end position="161"/>
    </location>
</feature>